<sequence>MFAKERFSENAYRKERGLQRATTYPGHSKADYASVVDDNLNIVWGKSKDAIYNQHGNTAGFKGPTLKQPLLPRNISAHYNAELDAQERAKPSPTARNTSTRLHQAASRLVDQIAVILQTPVDVREQIRTQINDRLTSGISEARVLEAVVEQFARSGQLSQADSQAIMKLFHEARDKAG</sequence>
<evidence type="ECO:0000313" key="1">
    <source>
        <dbReference type="EMBL" id="CAB3773569.1"/>
    </source>
</evidence>
<proteinExistence type="predicted"/>
<reference evidence="1 2" key="1">
    <citation type="submission" date="2020-04" db="EMBL/GenBank/DDBJ databases">
        <authorList>
            <person name="De Canck E."/>
        </authorList>
    </citation>
    <scope>NUCLEOTIDE SEQUENCE [LARGE SCALE GENOMIC DNA]</scope>
    <source>
        <strain evidence="1 2">LMG 29542</strain>
    </source>
</reference>
<dbReference type="AlphaFoldDB" id="A0A6J5F3Z4"/>
<protein>
    <submittedName>
        <fullName evidence="1">Uncharacterized protein</fullName>
    </submittedName>
</protein>
<accession>A0A6J5F3Z4</accession>
<evidence type="ECO:0000313" key="2">
    <source>
        <dbReference type="Proteomes" id="UP000494363"/>
    </source>
</evidence>
<gene>
    <name evidence="1" type="ORF">LMG29542_07323</name>
</gene>
<name>A0A6J5F3Z4_9BURK</name>
<dbReference type="Proteomes" id="UP000494363">
    <property type="component" value="Unassembled WGS sequence"/>
</dbReference>
<organism evidence="1 2">
    <name type="scientific">Paraburkholderia humisilvae</name>
    <dbReference type="NCBI Taxonomy" id="627669"/>
    <lineage>
        <taxon>Bacteria</taxon>
        <taxon>Pseudomonadati</taxon>
        <taxon>Pseudomonadota</taxon>
        <taxon>Betaproteobacteria</taxon>
        <taxon>Burkholderiales</taxon>
        <taxon>Burkholderiaceae</taxon>
        <taxon>Paraburkholderia</taxon>
    </lineage>
</organism>
<keyword evidence="2" id="KW-1185">Reference proteome</keyword>
<dbReference type="EMBL" id="CADIKH010000079">
    <property type="protein sequence ID" value="CAB3773569.1"/>
    <property type="molecule type" value="Genomic_DNA"/>
</dbReference>